<dbReference type="EMBL" id="CP012672">
    <property type="protein sequence ID" value="AUX29124.1"/>
    <property type="molecule type" value="Genomic_DNA"/>
</dbReference>
<evidence type="ECO:0008006" key="3">
    <source>
        <dbReference type="Google" id="ProtNLM"/>
    </source>
</evidence>
<organism evidence="1 2">
    <name type="scientific">Sorangium cellulosum</name>
    <name type="common">Polyangium cellulosum</name>
    <dbReference type="NCBI Taxonomy" id="56"/>
    <lineage>
        <taxon>Bacteria</taxon>
        <taxon>Pseudomonadati</taxon>
        <taxon>Myxococcota</taxon>
        <taxon>Polyangia</taxon>
        <taxon>Polyangiales</taxon>
        <taxon>Polyangiaceae</taxon>
        <taxon>Sorangium</taxon>
    </lineage>
</organism>
<sequence>MPTFRKTLDVYQGYNYKKDKMTPVGFITKLKLGDTDLTADQTCKDPTNPTTDVKAVAVLGDIQWETGVTDAVYFSGQVSITNKQNIATLVYNSMTNVLAEFQFSIYEYDPLAKKYYLCFHSNKTDMKGILEKRGEDLNLAVNDDPSTEVQSPENYGFMTGIKPQPTAQALQVAVGDGKNFAKAWGLTVG</sequence>
<reference evidence="1 2" key="1">
    <citation type="submission" date="2015-09" db="EMBL/GenBank/DDBJ databases">
        <title>Sorangium comparison.</title>
        <authorList>
            <person name="Zaburannyi N."/>
            <person name="Bunk B."/>
            <person name="Overmann J."/>
            <person name="Mueller R."/>
        </authorList>
    </citation>
    <scope>NUCLEOTIDE SEQUENCE [LARGE SCALE GENOMIC DNA]</scope>
    <source>
        <strain evidence="1 2">So ce836</strain>
    </source>
</reference>
<dbReference type="RefSeq" id="WP_129573348.1">
    <property type="nucleotide sequence ID" value="NZ_CP012672.1"/>
</dbReference>
<evidence type="ECO:0000313" key="2">
    <source>
        <dbReference type="Proteomes" id="UP000295497"/>
    </source>
</evidence>
<accession>A0A4P2QGW1</accession>
<dbReference type="Proteomes" id="UP000295497">
    <property type="component" value="Chromosome"/>
</dbReference>
<evidence type="ECO:0000313" key="1">
    <source>
        <dbReference type="EMBL" id="AUX29124.1"/>
    </source>
</evidence>
<name>A0A4P2QGW1_SORCE</name>
<protein>
    <recommendedName>
        <fullName evidence="3">Phage tail protein</fullName>
    </recommendedName>
</protein>
<dbReference type="AlphaFoldDB" id="A0A4P2QGW1"/>
<gene>
    <name evidence="1" type="ORF">SOCE836_012110</name>
</gene>
<proteinExistence type="predicted"/>